<dbReference type="eggNOG" id="COG0143">
    <property type="taxonomic scope" value="Bacteria"/>
</dbReference>
<dbReference type="GO" id="GO:0005737">
    <property type="term" value="C:cytoplasm"/>
    <property type="evidence" value="ECO:0007669"/>
    <property type="project" value="UniProtKB-SubCell"/>
</dbReference>
<reference evidence="10 11" key="1">
    <citation type="journal article" date="2009" name="BMC Genomics">
        <title>Conservation in the face of diversity: multistrain analysis of an intracellular bacterium.</title>
        <authorList>
            <person name="Dark M.J."/>
            <person name="Herndon D.R."/>
            <person name="Kappmeyer L.S."/>
            <person name="Gonzales M.P."/>
            <person name="Nordeen E."/>
            <person name="Palmer G.H."/>
            <person name="Knowles D.P. Jr."/>
            <person name="Brayton K.A."/>
        </authorList>
    </citation>
    <scope>NUCLEOTIDE SEQUENCE [LARGE SCALE GENOMIC DNA]</scope>
    <source>
        <strain evidence="10 11">Florida</strain>
    </source>
</reference>
<dbReference type="FunFam" id="2.170.220.10:FF:000001">
    <property type="entry name" value="methionine--tRNA ligase, mitochondrial"/>
    <property type="match status" value="1"/>
</dbReference>
<dbReference type="Gene3D" id="2.170.220.10">
    <property type="match status" value="1"/>
</dbReference>
<dbReference type="STRING" id="320483.AMF_762"/>
<feature type="domain" description="Methionyl/Leucyl tRNA synthetase" evidence="8">
    <location>
        <begin position="159"/>
        <end position="374"/>
    </location>
</feature>
<dbReference type="CDD" id="cd07957">
    <property type="entry name" value="Anticodon_Ia_Met"/>
    <property type="match status" value="1"/>
</dbReference>
<keyword evidence="7" id="KW-0963">Cytoplasm</keyword>
<sequence>MVLCALRALVRQGECFYVTTPIYYVNDTPHIGHFYTTLISDVAARFRSLSGKQVKFTTGTDEHGQKVENMARARGVPVRQFVDEISGSFRNLVGVSGFSCNDFIRTTEERHKRAVLALWERLRGNNQIYLGHYAGFYSVRDETFYQERDLVDGKAPTGAEVEWLEEPGYFFKLSEWQESLLKFYADNPKFVIPEGKFNEVISFVESGLRDLSVSRSKKSLSWGIEVPHDSDHIIYIWVDALCCYLALLGFPETEGEYKRYWGSDGAVSTHVVGKDILRFHAVYWPALLMAADLPLPKQIVAHGWWLNEGQKISKSIGNVIDPFALIEQYGLDNCRYFLLSETPVGNDASFSGASLVERINCDLANNFGNLVQRTITLVHRECGGKIPEVEGMMQGEEAPINYKAVLVQYVEYMAEYRFFEALKFVMNLSSVANEYIARRAPWKLFKEDRKSAQAVVFKLLEYIRCIGIMLQPFVPDSASKILDQISLPADRRSFEHFSEFCRGGVSLGTPTPVFGKLYSTQSEG</sequence>
<dbReference type="PANTHER" id="PTHR43326:SF1">
    <property type="entry name" value="METHIONINE--TRNA LIGASE, MITOCHONDRIAL"/>
    <property type="match status" value="1"/>
</dbReference>
<dbReference type="Gene3D" id="3.40.50.620">
    <property type="entry name" value="HUPs"/>
    <property type="match status" value="1"/>
</dbReference>
<comment type="similarity">
    <text evidence="7">Belongs to the class-I aminoacyl-tRNA synthetase family. MetG type 2B subfamily.</text>
</comment>
<feature type="domain" description="Methionyl/Leucyl tRNA synthetase" evidence="8">
    <location>
        <begin position="16"/>
        <end position="157"/>
    </location>
</feature>
<keyword evidence="2 7" id="KW-0547">Nucleotide-binding</keyword>
<dbReference type="GO" id="GO:0004825">
    <property type="term" value="F:methionine-tRNA ligase activity"/>
    <property type="evidence" value="ECO:0007669"/>
    <property type="project" value="UniProtKB-UniRule"/>
</dbReference>
<evidence type="ECO:0000256" key="5">
    <source>
        <dbReference type="ARBA" id="ARBA00023146"/>
    </source>
</evidence>
<keyword evidence="3 7" id="KW-0067">ATP-binding</keyword>
<dbReference type="AlphaFoldDB" id="B9KGP1"/>
<feature type="short sequence motif" description="'KMSKS' region" evidence="7">
    <location>
        <begin position="311"/>
        <end position="315"/>
    </location>
</feature>
<accession>B9KGP1</accession>
<keyword evidence="11" id="KW-1185">Reference proteome</keyword>
<dbReference type="EMBL" id="CP001079">
    <property type="protein sequence ID" value="ACM49595.1"/>
    <property type="molecule type" value="Genomic_DNA"/>
</dbReference>
<dbReference type="GO" id="GO:0005524">
    <property type="term" value="F:ATP binding"/>
    <property type="evidence" value="ECO:0007669"/>
    <property type="project" value="UniProtKB-UniRule"/>
</dbReference>
<proteinExistence type="inferred from homology"/>
<comment type="caution">
    <text evidence="7">Lacks conserved residue(s) required for the propagation of feature annotation.</text>
</comment>
<dbReference type="InterPro" id="IPR009080">
    <property type="entry name" value="tRNAsynth_Ia_anticodon-bd"/>
</dbReference>
<evidence type="ECO:0000259" key="8">
    <source>
        <dbReference type="Pfam" id="PF09334"/>
    </source>
</evidence>
<keyword evidence="5 7" id="KW-0030">Aminoacyl-tRNA synthetase</keyword>
<dbReference type="PRINTS" id="PR01041">
    <property type="entry name" value="TRNASYNTHMET"/>
</dbReference>
<dbReference type="GO" id="GO:0006431">
    <property type="term" value="P:methionyl-tRNA aminoacylation"/>
    <property type="evidence" value="ECO:0007669"/>
    <property type="project" value="UniProtKB-UniRule"/>
</dbReference>
<dbReference type="Pfam" id="PF19303">
    <property type="entry name" value="Anticodon_3"/>
    <property type="match status" value="1"/>
</dbReference>
<evidence type="ECO:0000313" key="11">
    <source>
        <dbReference type="Proteomes" id="UP000007307"/>
    </source>
</evidence>
<evidence type="ECO:0000256" key="6">
    <source>
        <dbReference type="ARBA" id="ARBA00047364"/>
    </source>
</evidence>
<feature type="short sequence motif" description="'HIGH' region" evidence="7">
    <location>
        <begin position="23"/>
        <end position="33"/>
    </location>
</feature>
<dbReference type="HAMAP" id="MF_01228">
    <property type="entry name" value="Met_tRNA_synth_type2"/>
    <property type="match status" value="1"/>
</dbReference>
<dbReference type="SUPFAM" id="SSF47323">
    <property type="entry name" value="Anticodon-binding domain of a subclass of class I aminoacyl-tRNA synthetases"/>
    <property type="match status" value="1"/>
</dbReference>
<dbReference type="InterPro" id="IPR033911">
    <property type="entry name" value="MetRS_core"/>
</dbReference>
<dbReference type="HOGENOM" id="CLU_009710_9_4_5"/>
<dbReference type="Pfam" id="PF09334">
    <property type="entry name" value="tRNA-synt_1g"/>
    <property type="match status" value="2"/>
</dbReference>
<name>B9KGP1_ANAMF</name>
<evidence type="ECO:0000256" key="1">
    <source>
        <dbReference type="ARBA" id="ARBA00022598"/>
    </source>
</evidence>
<comment type="subunit">
    <text evidence="7">Monomer.</text>
</comment>
<dbReference type="InterPro" id="IPR015413">
    <property type="entry name" value="Methionyl/Leucyl_tRNA_Synth"/>
</dbReference>
<dbReference type="EC" id="6.1.1.10" evidence="7"/>
<evidence type="ECO:0000256" key="3">
    <source>
        <dbReference type="ARBA" id="ARBA00022840"/>
    </source>
</evidence>
<dbReference type="PANTHER" id="PTHR43326">
    <property type="entry name" value="METHIONYL-TRNA SYNTHETASE"/>
    <property type="match status" value="1"/>
</dbReference>
<evidence type="ECO:0000259" key="9">
    <source>
        <dbReference type="Pfam" id="PF19303"/>
    </source>
</evidence>
<organism evidence="10 11">
    <name type="scientific">Anaplasma marginale (strain Florida)</name>
    <dbReference type="NCBI Taxonomy" id="320483"/>
    <lineage>
        <taxon>Bacteria</taxon>
        <taxon>Pseudomonadati</taxon>
        <taxon>Pseudomonadota</taxon>
        <taxon>Alphaproteobacteria</taxon>
        <taxon>Rickettsiales</taxon>
        <taxon>Anaplasmataceae</taxon>
        <taxon>Anaplasma</taxon>
    </lineage>
</organism>
<dbReference type="Proteomes" id="UP000007307">
    <property type="component" value="Chromosome"/>
</dbReference>
<gene>
    <name evidence="10" type="primary">metS</name>
    <name evidence="7" type="synonym">metG</name>
    <name evidence="10" type="ordered locus">AMF_762</name>
</gene>
<comment type="subcellular location">
    <subcellularLocation>
        <location evidence="7">Cytoplasm</location>
    </subcellularLocation>
</comment>
<keyword evidence="1 7" id="KW-0436">Ligase</keyword>
<comment type="function">
    <text evidence="7">Is required not only for elongation of protein synthesis but also for the initiation of all mRNA translation through initiator tRNA(fMet) aminoacylation.</text>
</comment>
<evidence type="ECO:0000256" key="7">
    <source>
        <dbReference type="HAMAP-Rule" id="MF_01228"/>
    </source>
</evidence>
<feature type="domain" description="Methionyl-tRNA synthetase anticodon-binding" evidence="9">
    <location>
        <begin position="403"/>
        <end position="519"/>
    </location>
</feature>
<dbReference type="Gene3D" id="1.10.730.10">
    <property type="entry name" value="Isoleucyl-tRNA Synthetase, Domain 1"/>
    <property type="match status" value="1"/>
</dbReference>
<dbReference type="CDD" id="cd00814">
    <property type="entry name" value="MetRS_core"/>
    <property type="match status" value="1"/>
</dbReference>
<dbReference type="InterPro" id="IPR023457">
    <property type="entry name" value="Met-tRNA_synth_2"/>
</dbReference>
<comment type="catalytic activity">
    <reaction evidence="6 7">
        <text>tRNA(Met) + L-methionine + ATP = L-methionyl-tRNA(Met) + AMP + diphosphate</text>
        <dbReference type="Rhea" id="RHEA:13481"/>
        <dbReference type="Rhea" id="RHEA-COMP:9667"/>
        <dbReference type="Rhea" id="RHEA-COMP:9698"/>
        <dbReference type="ChEBI" id="CHEBI:30616"/>
        <dbReference type="ChEBI" id="CHEBI:33019"/>
        <dbReference type="ChEBI" id="CHEBI:57844"/>
        <dbReference type="ChEBI" id="CHEBI:78442"/>
        <dbReference type="ChEBI" id="CHEBI:78530"/>
        <dbReference type="ChEBI" id="CHEBI:456215"/>
        <dbReference type="EC" id="6.1.1.10"/>
    </reaction>
</comment>
<dbReference type="KEGG" id="amf:AMF_762"/>
<evidence type="ECO:0000256" key="4">
    <source>
        <dbReference type="ARBA" id="ARBA00022917"/>
    </source>
</evidence>
<dbReference type="InterPro" id="IPR041872">
    <property type="entry name" value="Anticodon_Met"/>
</dbReference>
<protein>
    <recommendedName>
        <fullName evidence="7">Methionine--tRNA ligase</fullName>
        <ecNumber evidence="7">6.1.1.10</ecNumber>
    </recommendedName>
    <alternativeName>
        <fullName evidence="7">Methionyl-tRNA synthetase</fullName>
        <shortName evidence="7">MetRS</shortName>
    </alternativeName>
</protein>
<evidence type="ECO:0000313" key="10">
    <source>
        <dbReference type="EMBL" id="ACM49595.1"/>
    </source>
</evidence>
<evidence type="ECO:0000256" key="2">
    <source>
        <dbReference type="ARBA" id="ARBA00022741"/>
    </source>
</evidence>
<dbReference type="SUPFAM" id="SSF52374">
    <property type="entry name" value="Nucleotidylyl transferase"/>
    <property type="match status" value="1"/>
</dbReference>
<dbReference type="InterPro" id="IPR014729">
    <property type="entry name" value="Rossmann-like_a/b/a_fold"/>
</dbReference>
<keyword evidence="4 7" id="KW-0648">Protein biosynthesis</keyword>